<evidence type="ECO:0000313" key="1">
    <source>
        <dbReference type="EMBL" id="KAL0458050.1"/>
    </source>
</evidence>
<proteinExistence type="predicted"/>
<gene>
    <name evidence="1" type="ORF">Slati_0432200</name>
</gene>
<protein>
    <submittedName>
        <fullName evidence="1">Uncharacterized protein</fullName>
    </submittedName>
</protein>
<reference evidence="1" key="2">
    <citation type="journal article" date="2024" name="Plant">
        <title>Genomic evolution and insights into agronomic trait innovations of Sesamum species.</title>
        <authorList>
            <person name="Miao H."/>
            <person name="Wang L."/>
            <person name="Qu L."/>
            <person name="Liu H."/>
            <person name="Sun Y."/>
            <person name="Le M."/>
            <person name="Wang Q."/>
            <person name="Wei S."/>
            <person name="Zheng Y."/>
            <person name="Lin W."/>
            <person name="Duan Y."/>
            <person name="Cao H."/>
            <person name="Xiong S."/>
            <person name="Wang X."/>
            <person name="Wei L."/>
            <person name="Li C."/>
            <person name="Ma Q."/>
            <person name="Ju M."/>
            <person name="Zhao R."/>
            <person name="Li G."/>
            <person name="Mu C."/>
            <person name="Tian Q."/>
            <person name="Mei H."/>
            <person name="Zhang T."/>
            <person name="Gao T."/>
            <person name="Zhang H."/>
        </authorList>
    </citation>
    <scope>NUCLEOTIDE SEQUENCE</scope>
    <source>
        <strain evidence="1">KEN1</strain>
    </source>
</reference>
<dbReference type="AlphaFoldDB" id="A0AAW2XVN8"/>
<dbReference type="EMBL" id="JACGWN010000002">
    <property type="protein sequence ID" value="KAL0458050.1"/>
    <property type="molecule type" value="Genomic_DNA"/>
</dbReference>
<accession>A0AAW2XVN8</accession>
<comment type="caution">
    <text evidence="1">The sequence shown here is derived from an EMBL/GenBank/DDBJ whole genome shotgun (WGS) entry which is preliminary data.</text>
</comment>
<name>A0AAW2XVN8_9LAMI</name>
<reference evidence="1" key="1">
    <citation type="submission" date="2020-06" db="EMBL/GenBank/DDBJ databases">
        <authorList>
            <person name="Li T."/>
            <person name="Hu X."/>
            <person name="Zhang T."/>
            <person name="Song X."/>
            <person name="Zhang H."/>
            <person name="Dai N."/>
            <person name="Sheng W."/>
            <person name="Hou X."/>
            <person name="Wei L."/>
        </authorList>
    </citation>
    <scope>NUCLEOTIDE SEQUENCE</scope>
    <source>
        <strain evidence="1">KEN1</strain>
        <tissue evidence="1">Leaf</tissue>
    </source>
</reference>
<organism evidence="1">
    <name type="scientific">Sesamum latifolium</name>
    <dbReference type="NCBI Taxonomy" id="2727402"/>
    <lineage>
        <taxon>Eukaryota</taxon>
        <taxon>Viridiplantae</taxon>
        <taxon>Streptophyta</taxon>
        <taxon>Embryophyta</taxon>
        <taxon>Tracheophyta</taxon>
        <taxon>Spermatophyta</taxon>
        <taxon>Magnoliopsida</taxon>
        <taxon>eudicotyledons</taxon>
        <taxon>Gunneridae</taxon>
        <taxon>Pentapetalae</taxon>
        <taxon>asterids</taxon>
        <taxon>lamiids</taxon>
        <taxon>Lamiales</taxon>
        <taxon>Pedaliaceae</taxon>
        <taxon>Sesamum</taxon>
    </lineage>
</organism>
<sequence length="60" mass="6322">MSYTQTYLVELGHGLIHLGRAGCVGWVVALGLDPLVGLGSLRSLLDYVVGCIEILGRLPG</sequence>